<comment type="caution">
    <text evidence="3">The sequence shown here is derived from an EMBL/GenBank/DDBJ whole genome shotgun (WGS) entry which is preliminary data.</text>
</comment>
<name>A0A4Y2SAV8_ARAVE</name>
<feature type="domain" description="CCHC-type" evidence="2">
    <location>
        <begin position="199"/>
        <end position="215"/>
    </location>
</feature>
<dbReference type="OrthoDB" id="8069917at2759"/>
<dbReference type="SUPFAM" id="SSF57756">
    <property type="entry name" value="Retrovirus zinc finger-like domains"/>
    <property type="match status" value="1"/>
</dbReference>
<feature type="domain" description="CCHC-type" evidence="2">
    <location>
        <begin position="180"/>
        <end position="196"/>
    </location>
</feature>
<dbReference type="Proteomes" id="UP000499080">
    <property type="component" value="Unassembled WGS sequence"/>
</dbReference>
<dbReference type="SMART" id="SM00343">
    <property type="entry name" value="ZnF_C2HC"/>
    <property type="match status" value="2"/>
</dbReference>
<dbReference type="GO" id="GO:0008270">
    <property type="term" value="F:zinc ion binding"/>
    <property type="evidence" value="ECO:0007669"/>
    <property type="project" value="InterPro"/>
</dbReference>
<dbReference type="GO" id="GO:0003676">
    <property type="term" value="F:nucleic acid binding"/>
    <property type="evidence" value="ECO:0007669"/>
    <property type="project" value="InterPro"/>
</dbReference>
<feature type="region of interest" description="Disordered" evidence="1">
    <location>
        <begin position="316"/>
        <end position="340"/>
    </location>
</feature>
<keyword evidence="4" id="KW-1185">Reference proteome</keyword>
<evidence type="ECO:0000259" key="2">
    <source>
        <dbReference type="SMART" id="SM00343"/>
    </source>
</evidence>
<sequence>MGSCNKSSSGVEVYGLESYNVDSVHYLIMSALNTTQSLSGISPFSIHKGIIGIGGEPKSIKKLKSGDFLIETLTTTQTKSFLLAKTLLGIPISITPHKILNTVRGVISESELLHSSEDEIREGLSTQGVINARRITIKRDNETCITPHVILTFCGSALPKSVTAGYLYCRVRPYIQNPIRCYKCQRFGHSKTVCRGNQVCSRCASVGHSFVGCQSEPKCANCSQPHESSSQQCPKWQQEKEIQKLKAKKNISYAEARKLCAPTTAKAFATIVKESKFVQTMEQFTQTDAKITGLFCTPSLKTSVSTITDDKICNVTRPPKKKKSQPDMGTNKTTNSVACSDQQIGNSSNTLVQAKFAPPSSLQPLLESMVTDDSLHDADSTSTDDFIDYDPHETFDDVKANHDIQGSPSLGEYGCPNPEVPRDLYSIPVYPPLCLLLSADPFHPSTASEGALHEKLSPLCLLPASHGQPKTPRVGRAWRPFRRVVDCWSPVYQFGWYPNHLVSLLGIKRKGHSLGLGVKGGQRSWR</sequence>
<protein>
    <recommendedName>
        <fullName evidence="2">CCHC-type domain-containing protein</fullName>
    </recommendedName>
</protein>
<organism evidence="3 4">
    <name type="scientific">Araneus ventricosus</name>
    <name type="common">Orbweaver spider</name>
    <name type="synonym">Epeira ventricosa</name>
    <dbReference type="NCBI Taxonomy" id="182803"/>
    <lineage>
        <taxon>Eukaryota</taxon>
        <taxon>Metazoa</taxon>
        <taxon>Ecdysozoa</taxon>
        <taxon>Arthropoda</taxon>
        <taxon>Chelicerata</taxon>
        <taxon>Arachnida</taxon>
        <taxon>Araneae</taxon>
        <taxon>Araneomorphae</taxon>
        <taxon>Entelegynae</taxon>
        <taxon>Araneoidea</taxon>
        <taxon>Araneidae</taxon>
        <taxon>Araneus</taxon>
    </lineage>
</organism>
<evidence type="ECO:0000313" key="4">
    <source>
        <dbReference type="Proteomes" id="UP000499080"/>
    </source>
</evidence>
<evidence type="ECO:0000256" key="1">
    <source>
        <dbReference type="SAM" id="MobiDB-lite"/>
    </source>
</evidence>
<feature type="compositionally biased region" description="Polar residues" evidence="1">
    <location>
        <begin position="327"/>
        <end position="340"/>
    </location>
</feature>
<dbReference type="EMBL" id="BGPR01020741">
    <property type="protein sequence ID" value="GBN85374.1"/>
    <property type="molecule type" value="Genomic_DNA"/>
</dbReference>
<gene>
    <name evidence="3" type="ORF">AVEN_45875_1</name>
</gene>
<accession>A0A4Y2SAV8</accession>
<proteinExistence type="predicted"/>
<evidence type="ECO:0000313" key="3">
    <source>
        <dbReference type="EMBL" id="GBN85374.1"/>
    </source>
</evidence>
<dbReference type="AlphaFoldDB" id="A0A4Y2SAV8"/>
<dbReference type="InterPro" id="IPR001878">
    <property type="entry name" value="Znf_CCHC"/>
</dbReference>
<dbReference type="InterPro" id="IPR036875">
    <property type="entry name" value="Znf_CCHC_sf"/>
</dbReference>
<reference evidence="3 4" key="1">
    <citation type="journal article" date="2019" name="Sci. Rep.">
        <title>Orb-weaving spider Araneus ventricosus genome elucidates the spidroin gene catalogue.</title>
        <authorList>
            <person name="Kono N."/>
            <person name="Nakamura H."/>
            <person name="Ohtoshi R."/>
            <person name="Moran D.A.P."/>
            <person name="Shinohara A."/>
            <person name="Yoshida Y."/>
            <person name="Fujiwara M."/>
            <person name="Mori M."/>
            <person name="Tomita M."/>
            <person name="Arakawa K."/>
        </authorList>
    </citation>
    <scope>NUCLEOTIDE SEQUENCE [LARGE SCALE GENOMIC DNA]</scope>
</reference>